<dbReference type="GO" id="GO:0005506">
    <property type="term" value="F:iron ion binding"/>
    <property type="evidence" value="ECO:0007669"/>
    <property type="project" value="InterPro"/>
</dbReference>
<dbReference type="Proteomes" id="UP001381693">
    <property type="component" value="Unassembled WGS sequence"/>
</dbReference>
<evidence type="ECO:0000256" key="4">
    <source>
        <dbReference type="ARBA" id="ARBA00023002"/>
    </source>
</evidence>
<feature type="transmembrane region" description="Helical" evidence="7">
    <location>
        <begin position="83"/>
        <end position="104"/>
    </location>
</feature>
<evidence type="ECO:0000256" key="5">
    <source>
        <dbReference type="ARBA" id="ARBA00023098"/>
    </source>
</evidence>
<evidence type="ECO:0000313" key="10">
    <source>
        <dbReference type="Proteomes" id="UP001381693"/>
    </source>
</evidence>
<comment type="subcellular location">
    <subcellularLocation>
        <location evidence="1">Endomembrane system</location>
        <topology evidence="1">Multi-pass membrane protein</topology>
    </subcellularLocation>
</comment>
<keyword evidence="10" id="KW-1185">Reference proteome</keyword>
<keyword evidence="3 7" id="KW-1133">Transmembrane helix</keyword>
<evidence type="ECO:0000313" key="9">
    <source>
        <dbReference type="EMBL" id="KAK7084347.1"/>
    </source>
</evidence>
<gene>
    <name evidence="9" type="ORF">SK128_003497</name>
</gene>
<sequence length="458" mass="53134">MANTTIEEHENGITSEWVQRIGTLFYLVDPSKSTFKDPKEVPQYINEALPLFIALALLETAIRYLQGKKVRWNELFCSGGIGLLYMAIDFVCGAIMLLGYEWLYARRFLDLPWNSVYTWTGAFFLVDICYYWLHRAHHEVNILWAVHQVHHSGEDFNFGIPMRNSILQRAVSFGFYQPLALLGFPFPTILTHVALNFLFQFWVHTELISTVGPLEWIFNTPSHHRVHHGANKWCLDKNYGSVLIIWDRIFGTFQEEKHNEEIVYGLTSQPQSHNALWHQVFHFVDIYDKYKSMSTWTDKMKALFYGPGWFPGTHRLGDPDTFPDIKAPRAKYDPQLPKWQLVYIFTHLMLAGLVLYVFIIYRQDLSWSTVILCLVFFISSAGILTSMLDAWKWAPMMEASRCAMFIVAFTHLNPMANIPVANTAITGFFTISALFWISQSMGMDKVWVSLSLLNEYDM</sequence>
<comment type="caution">
    <text evidence="9">The sequence shown here is derived from an EMBL/GenBank/DDBJ whole genome shotgun (WGS) entry which is preliminary data.</text>
</comment>
<dbReference type="GO" id="GO:0016020">
    <property type="term" value="C:membrane"/>
    <property type="evidence" value="ECO:0007669"/>
    <property type="project" value="GOC"/>
</dbReference>
<accession>A0AAN8XJ06</accession>
<keyword evidence="4" id="KW-0560">Oxidoreductase</keyword>
<protein>
    <recommendedName>
        <fullName evidence="8">Fatty acid hydroxylase domain-containing protein</fullName>
    </recommendedName>
</protein>
<dbReference type="GO" id="GO:0006643">
    <property type="term" value="P:membrane lipid metabolic process"/>
    <property type="evidence" value="ECO:0007669"/>
    <property type="project" value="TreeGrafter"/>
</dbReference>
<keyword evidence="5" id="KW-0443">Lipid metabolism</keyword>
<keyword evidence="2 7" id="KW-0812">Transmembrane</keyword>
<dbReference type="InterPro" id="IPR051689">
    <property type="entry name" value="Sterol_desaturase/TMEM195"/>
</dbReference>
<feature type="transmembrane region" description="Helical" evidence="7">
    <location>
        <begin position="418"/>
        <end position="437"/>
    </location>
</feature>
<dbReference type="GO" id="GO:0005783">
    <property type="term" value="C:endoplasmic reticulum"/>
    <property type="evidence" value="ECO:0007669"/>
    <property type="project" value="TreeGrafter"/>
</dbReference>
<dbReference type="Pfam" id="PF04116">
    <property type="entry name" value="FA_hydroxylase"/>
    <property type="match status" value="1"/>
</dbReference>
<reference evidence="9 10" key="1">
    <citation type="submission" date="2023-11" db="EMBL/GenBank/DDBJ databases">
        <title>Halocaridina rubra genome assembly.</title>
        <authorList>
            <person name="Smith C."/>
        </authorList>
    </citation>
    <scope>NUCLEOTIDE SEQUENCE [LARGE SCALE GENOMIC DNA]</scope>
    <source>
        <strain evidence="9">EP-1</strain>
        <tissue evidence="9">Whole</tissue>
    </source>
</reference>
<dbReference type="EMBL" id="JAXCGZ010002135">
    <property type="protein sequence ID" value="KAK7084347.1"/>
    <property type="molecule type" value="Genomic_DNA"/>
</dbReference>
<proteinExistence type="predicted"/>
<evidence type="ECO:0000256" key="1">
    <source>
        <dbReference type="ARBA" id="ARBA00004127"/>
    </source>
</evidence>
<evidence type="ECO:0000256" key="2">
    <source>
        <dbReference type="ARBA" id="ARBA00022692"/>
    </source>
</evidence>
<dbReference type="PANTHER" id="PTHR21624">
    <property type="entry name" value="STEROL DESATURASE-RELATED PROTEIN"/>
    <property type="match status" value="1"/>
</dbReference>
<name>A0AAN8XJ06_HALRR</name>
<evidence type="ECO:0000256" key="7">
    <source>
        <dbReference type="SAM" id="Phobius"/>
    </source>
</evidence>
<dbReference type="AlphaFoldDB" id="A0AAN8XJ06"/>
<organism evidence="9 10">
    <name type="scientific">Halocaridina rubra</name>
    <name type="common">Hawaiian red shrimp</name>
    <dbReference type="NCBI Taxonomy" id="373956"/>
    <lineage>
        <taxon>Eukaryota</taxon>
        <taxon>Metazoa</taxon>
        <taxon>Ecdysozoa</taxon>
        <taxon>Arthropoda</taxon>
        <taxon>Crustacea</taxon>
        <taxon>Multicrustacea</taxon>
        <taxon>Malacostraca</taxon>
        <taxon>Eumalacostraca</taxon>
        <taxon>Eucarida</taxon>
        <taxon>Decapoda</taxon>
        <taxon>Pleocyemata</taxon>
        <taxon>Caridea</taxon>
        <taxon>Atyoidea</taxon>
        <taxon>Atyidae</taxon>
        <taxon>Halocaridina</taxon>
    </lineage>
</organism>
<keyword evidence="6 7" id="KW-0472">Membrane</keyword>
<dbReference type="PANTHER" id="PTHR21624:SF1">
    <property type="entry name" value="ALKYLGLYCEROL MONOOXYGENASE"/>
    <property type="match status" value="1"/>
</dbReference>
<feature type="transmembrane region" description="Helical" evidence="7">
    <location>
        <begin position="341"/>
        <end position="361"/>
    </location>
</feature>
<feature type="transmembrane region" description="Helical" evidence="7">
    <location>
        <begin position="116"/>
        <end position="133"/>
    </location>
</feature>
<feature type="transmembrane region" description="Helical" evidence="7">
    <location>
        <begin position="367"/>
        <end position="386"/>
    </location>
</feature>
<dbReference type="InterPro" id="IPR006694">
    <property type="entry name" value="Fatty_acid_hydroxylase"/>
</dbReference>
<feature type="domain" description="Fatty acid hydroxylase" evidence="8">
    <location>
        <begin position="121"/>
        <end position="252"/>
    </location>
</feature>
<dbReference type="GO" id="GO:0008610">
    <property type="term" value="P:lipid biosynthetic process"/>
    <property type="evidence" value="ECO:0007669"/>
    <property type="project" value="InterPro"/>
</dbReference>
<evidence type="ECO:0000259" key="8">
    <source>
        <dbReference type="Pfam" id="PF04116"/>
    </source>
</evidence>
<dbReference type="GO" id="GO:0050479">
    <property type="term" value="F:glyceryl-ether monooxygenase activity"/>
    <property type="evidence" value="ECO:0007669"/>
    <property type="project" value="TreeGrafter"/>
</dbReference>
<evidence type="ECO:0000256" key="6">
    <source>
        <dbReference type="ARBA" id="ARBA00023136"/>
    </source>
</evidence>
<evidence type="ECO:0000256" key="3">
    <source>
        <dbReference type="ARBA" id="ARBA00022989"/>
    </source>
</evidence>